<protein>
    <submittedName>
        <fullName evidence="4">CDP-alcohol phosphatidyltransferase family protein</fullName>
    </submittedName>
</protein>
<accession>A0A4Z1CMG4</accession>
<evidence type="ECO:0000256" key="3">
    <source>
        <dbReference type="SAM" id="Phobius"/>
    </source>
</evidence>
<dbReference type="Pfam" id="PF01066">
    <property type="entry name" value="CDP-OH_P_transf"/>
    <property type="match status" value="1"/>
</dbReference>
<dbReference type="Gene3D" id="1.20.120.1760">
    <property type="match status" value="1"/>
</dbReference>
<dbReference type="InterPro" id="IPR017850">
    <property type="entry name" value="Alkaline_phosphatase_core_sf"/>
</dbReference>
<feature type="transmembrane region" description="Helical" evidence="3">
    <location>
        <begin position="271"/>
        <end position="290"/>
    </location>
</feature>
<comment type="caution">
    <text evidence="4">The sequence shown here is derived from an EMBL/GenBank/DDBJ whole genome shotgun (WGS) entry which is preliminary data.</text>
</comment>
<keyword evidence="3" id="KW-0472">Membrane</keyword>
<evidence type="ECO:0000313" key="4">
    <source>
        <dbReference type="EMBL" id="TGN64579.1"/>
    </source>
</evidence>
<name>A0A4Z1CMG4_9ACTN</name>
<comment type="similarity">
    <text evidence="2">Belongs to the CDP-alcohol phosphatidyltransferase class-I family.</text>
</comment>
<reference evidence="4 5" key="1">
    <citation type="submission" date="2019-04" db="EMBL/GenBank/DDBJ databases">
        <title>Three New Species of Nocardioides, Nocardioides euryhalodurans sp. nov., Nocardioides seonyuensis sp. nov. and Nocardioides eburneoflavus sp. nov. Isolated from Soil.</title>
        <authorList>
            <person name="Roh S.G."/>
            <person name="Lee C."/>
            <person name="Kim M.-K."/>
            <person name="Kim S.B."/>
        </authorList>
    </citation>
    <scope>NUCLEOTIDE SEQUENCE [LARGE SCALE GENOMIC DNA]</scope>
    <source>
        <strain evidence="4 5">MMS17-SY213</strain>
    </source>
</reference>
<feature type="transmembrane region" description="Helical" evidence="3">
    <location>
        <begin position="43"/>
        <end position="63"/>
    </location>
</feature>
<feature type="transmembrane region" description="Helical" evidence="3">
    <location>
        <begin position="210"/>
        <end position="232"/>
    </location>
</feature>
<dbReference type="GO" id="GO:0016020">
    <property type="term" value="C:membrane"/>
    <property type="evidence" value="ECO:0007669"/>
    <property type="project" value="InterPro"/>
</dbReference>
<organism evidence="4 5">
    <name type="scientific">Nocardioides eburneiflavus</name>
    <dbReference type="NCBI Taxonomy" id="2518372"/>
    <lineage>
        <taxon>Bacteria</taxon>
        <taxon>Bacillati</taxon>
        <taxon>Actinomycetota</taxon>
        <taxon>Actinomycetes</taxon>
        <taxon>Propionibacteriales</taxon>
        <taxon>Nocardioidaceae</taxon>
        <taxon>Nocardioides</taxon>
    </lineage>
</organism>
<dbReference type="AlphaFoldDB" id="A0A4Z1CMG4"/>
<proteinExistence type="inferred from homology"/>
<keyword evidence="3" id="KW-0812">Transmembrane</keyword>
<sequence length="787" mass="83306">MRPPALLGNGATPLSVQTGPATGLATQVAVLAGLDLAAGLTRAAWLAGLTVGVGVAVLLGLGLARAGRGVGPADVVTLARSNLVGGVAALVVARADPAVLVPVAVVALALDWVDGRVARRSGTASDLGGRFDMEVDALLVLLLSWHVSATAGAWVLLIGLARYLKLAASWAWPWLGATARARHWARVVAAVQGVVLVVAGSGLLPPTPTAVVLLLALALLAESFATEIRWLWRHRDAVPPRPRRLAGTAVALLAVSAALVAPHVWERAGAWSWQLPLEAVAYVAVVLLVPQRLTRARQVVTAGAGVLLAVLALLKALDLGFRAVLNRPFDPLVDWAYVDELVALVHDSTSELLAPVLLAALATAVVALLVGLPLAVQRLTRVLDARRPAARRGLAAAVSLWLVTVLTAAAGGSAPAVVGAGTASYAWHQVARVPGELRARAAFERMTHDDPVADIPADRLLAGLRGKDVLVVFVESYGRVALTDPALAPGVDAVLEDGTARLAEAGFAGRSAWLTSPTFGALSWLAHASLQTGLWVDSQARYDALVDSPRMSLTRLFGRAGWRTVASVPANTEDWPQGAFYGFDHLYDSRNVGYRGPRFGYPTMPDQFTLEAFWRHELAARERRPVMAEIDLISSHAPWSRTPRMVDPALVGDGSVFDGMPEQLPSEPEIWTSPQRVRAAYGEAVEYSLTALLDFVARHGDDDLVVVALGDHQPATVVSGADAGHDVPVTVLSRDPAVLERIEAWGWQDGLRPADDAPVWRMDAFRDQFLAAYDGGAEDTGHADVNR</sequence>
<feature type="transmembrane region" description="Helical" evidence="3">
    <location>
        <begin position="83"/>
        <end position="110"/>
    </location>
</feature>
<dbReference type="SUPFAM" id="SSF53649">
    <property type="entry name" value="Alkaline phosphatase-like"/>
    <property type="match status" value="1"/>
</dbReference>
<keyword evidence="3" id="KW-1133">Transmembrane helix</keyword>
<feature type="transmembrane region" description="Helical" evidence="3">
    <location>
        <begin position="302"/>
        <end position="325"/>
    </location>
</feature>
<dbReference type="Gene3D" id="3.40.720.10">
    <property type="entry name" value="Alkaline Phosphatase, subunit A"/>
    <property type="match status" value="1"/>
</dbReference>
<dbReference type="PROSITE" id="PS00379">
    <property type="entry name" value="CDP_ALCOHOL_P_TRANSF"/>
    <property type="match status" value="1"/>
</dbReference>
<evidence type="ECO:0000256" key="2">
    <source>
        <dbReference type="RuleBase" id="RU003750"/>
    </source>
</evidence>
<dbReference type="InterPro" id="IPR043130">
    <property type="entry name" value="CDP-OH_PTrfase_TM_dom"/>
</dbReference>
<gene>
    <name evidence="4" type="ORF">EXE59_11855</name>
</gene>
<dbReference type="InterPro" id="IPR000462">
    <property type="entry name" value="CDP-OH_P_trans"/>
</dbReference>
<keyword evidence="5" id="KW-1185">Reference proteome</keyword>
<evidence type="ECO:0000256" key="1">
    <source>
        <dbReference type="ARBA" id="ARBA00022679"/>
    </source>
</evidence>
<dbReference type="InterPro" id="IPR048254">
    <property type="entry name" value="CDP_ALCOHOL_P_TRANSF_CS"/>
</dbReference>
<dbReference type="OrthoDB" id="1376015at2"/>
<dbReference type="GO" id="GO:0008654">
    <property type="term" value="P:phospholipid biosynthetic process"/>
    <property type="evidence" value="ECO:0007669"/>
    <property type="project" value="InterPro"/>
</dbReference>
<dbReference type="GO" id="GO:0016780">
    <property type="term" value="F:phosphotransferase activity, for other substituted phosphate groups"/>
    <property type="evidence" value="ECO:0007669"/>
    <property type="project" value="InterPro"/>
</dbReference>
<feature type="transmembrane region" description="Helical" evidence="3">
    <location>
        <begin position="137"/>
        <end position="164"/>
    </location>
</feature>
<dbReference type="Proteomes" id="UP000297496">
    <property type="component" value="Unassembled WGS sequence"/>
</dbReference>
<evidence type="ECO:0000313" key="5">
    <source>
        <dbReference type="Proteomes" id="UP000297496"/>
    </source>
</evidence>
<feature type="transmembrane region" description="Helical" evidence="3">
    <location>
        <begin position="393"/>
        <end position="414"/>
    </location>
</feature>
<keyword evidence="1 2" id="KW-0808">Transferase</keyword>
<dbReference type="EMBL" id="SRRO01000001">
    <property type="protein sequence ID" value="TGN64579.1"/>
    <property type="molecule type" value="Genomic_DNA"/>
</dbReference>
<feature type="transmembrane region" description="Helical" evidence="3">
    <location>
        <begin position="184"/>
        <end position="204"/>
    </location>
</feature>
<feature type="transmembrane region" description="Helical" evidence="3">
    <location>
        <begin position="244"/>
        <end position="265"/>
    </location>
</feature>
<feature type="transmembrane region" description="Helical" evidence="3">
    <location>
        <begin position="352"/>
        <end position="372"/>
    </location>
</feature>